<dbReference type="AlphaFoldDB" id="A0A4Q0P5X7"/>
<proteinExistence type="predicted"/>
<sequence>MRLLFIICFFIPGFLIAQDSLVVSASQLGKKISLQADTFVGVDSYQSLYYIKNKTLHKEYAGTTIQFSDLQLGTINNVDLLNPLRITLFYAETNTAVILDNTLNEIIRIQFNELENFRNISHARTASDRRLWVFNVDAQRLELYDYLNNTFITDFTPQNQNALALTNDYNTCWVRTTDTLYQYNQYGSLLSKQPIDKLVDFQYSKGEMIAVIDDILSIRPINNKHWSPIKYLPEDIKAFYLNAGILYLYHSDLISTYKLNLPKF</sequence>
<evidence type="ECO:0000313" key="2">
    <source>
        <dbReference type="Proteomes" id="UP000289238"/>
    </source>
</evidence>
<dbReference type="OrthoDB" id="1143207at2"/>
<organism evidence="1 2">
    <name type="scientific">Leeuwenhoekiella aequorea</name>
    <dbReference type="NCBI Taxonomy" id="283736"/>
    <lineage>
        <taxon>Bacteria</taxon>
        <taxon>Pseudomonadati</taxon>
        <taxon>Bacteroidota</taxon>
        <taxon>Flavobacteriia</taxon>
        <taxon>Flavobacteriales</taxon>
        <taxon>Flavobacteriaceae</taxon>
        <taxon>Leeuwenhoekiella</taxon>
    </lineage>
</organism>
<protein>
    <recommendedName>
        <fullName evidence="3">Glutamine cyclotransferase</fullName>
    </recommendedName>
</protein>
<evidence type="ECO:0000313" key="1">
    <source>
        <dbReference type="EMBL" id="RXG21476.1"/>
    </source>
</evidence>
<name>A0A4Q0P5X7_9FLAO</name>
<dbReference type="Proteomes" id="UP000289238">
    <property type="component" value="Unassembled WGS sequence"/>
</dbReference>
<dbReference type="RefSeq" id="WP_128758151.1">
    <property type="nucleotide sequence ID" value="NZ_QOVM01000005.1"/>
</dbReference>
<dbReference type="EMBL" id="QOVM01000005">
    <property type="protein sequence ID" value="RXG21476.1"/>
    <property type="molecule type" value="Genomic_DNA"/>
</dbReference>
<evidence type="ECO:0008006" key="3">
    <source>
        <dbReference type="Google" id="ProtNLM"/>
    </source>
</evidence>
<reference evidence="1 2" key="1">
    <citation type="submission" date="2018-07" db="EMBL/GenBank/DDBJ databases">
        <title>Leeuwenhoekiella genomics.</title>
        <authorList>
            <person name="Tahon G."/>
            <person name="Willems A."/>
        </authorList>
    </citation>
    <scope>NUCLEOTIDE SEQUENCE [LARGE SCALE GENOMIC DNA]</scope>
    <source>
        <strain evidence="1 2">LMG 22550</strain>
    </source>
</reference>
<accession>A0A4Q0P5X7</accession>
<comment type="caution">
    <text evidence="1">The sequence shown here is derived from an EMBL/GenBank/DDBJ whole genome shotgun (WGS) entry which is preliminary data.</text>
</comment>
<keyword evidence="2" id="KW-1185">Reference proteome</keyword>
<gene>
    <name evidence="1" type="ORF">DSM00_2323</name>
</gene>